<dbReference type="RefSeq" id="WP_420165375.1">
    <property type="nucleotide sequence ID" value="NZ_JBDLNV010000005.1"/>
</dbReference>
<dbReference type="Proteomes" id="UP001629745">
    <property type="component" value="Unassembled WGS sequence"/>
</dbReference>
<dbReference type="InterPro" id="IPR001967">
    <property type="entry name" value="Peptidase_S11_N"/>
</dbReference>
<accession>A0ABW9FHZ9</accession>
<evidence type="ECO:0000256" key="2">
    <source>
        <dbReference type="ARBA" id="ARBA00022729"/>
    </source>
</evidence>
<feature type="domain" description="Peptidase S11 D-alanyl-D-alanine carboxypeptidase A N-terminal" evidence="11">
    <location>
        <begin position="116"/>
        <end position="348"/>
    </location>
</feature>
<keyword evidence="4" id="KW-0133">Cell shape</keyword>
<reference evidence="12 13" key="1">
    <citation type="submission" date="2023-11" db="EMBL/GenBank/DDBJ databases">
        <authorList>
            <person name="Val-Calvo J."/>
            <person name="Scortti M."/>
            <person name="Vazquez-Boland J."/>
        </authorList>
    </citation>
    <scope>NUCLEOTIDE SEQUENCE [LARGE SCALE GENOMIC DNA]</scope>
    <source>
        <strain evidence="12 13">PAM 2766</strain>
    </source>
</reference>
<comment type="caution">
    <text evidence="12">The sequence shown here is derived from an EMBL/GenBank/DDBJ whole genome shotgun (WGS) entry which is preliminary data.</text>
</comment>
<dbReference type="InterPro" id="IPR018044">
    <property type="entry name" value="Peptidase_S11"/>
</dbReference>
<evidence type="ECO:0000256" key="9">
    <source>
        <dbReference type="SAM" id="Phobius"/>
    </source>
</evidence>
<keyword evidence="12" id="KW-0121">Carboxypeptidase</keyword>
<organism evidence="12 13">
    <name type="scientific">Rhodococcus parequi</name>
    <dbReference type="NCBI Taxonomy" id="3137122"/>
    <lineage>
        <taxon>Bacteria</taxon>
        <taxon>Bacillati</taxon>
        <taxon>Actinomycetota</taxon>
        <taxon>Actinomycetes</taxon>
        <taxon>Mycobacteriales</taxon>
        <taxon>Nocardiaceae</taxon>
        <taxon>Rhodococcus</taxon>
    </lineage>
</organism>
<evidence type="ECO:0000313" key="13">
    <source>
        <dbReference type="Proteomes" id="UP001629745"/>
    </source>
</evidence>
<evidence type="ECO:0000256" key="3">
    <source>
        <dbReference type="ARBA" id="ARBA00022801"/>
    </source>
</evidence>
<keyword evidence="6" id="KW-0961">Cell wall biogenesis/degradation</keyword>
<evidence type="ECO:0000256" key="4">
    <source>
        <dbReference type="ARBA" id="ARBA00022960"/>
    </source>
</evidence>
<keyword evidence="2 10" id="KW-0732">Signal</keyword>
<protein>
    <submittedName>
        <fullName evidence="12">D-alanyl-D-alanine carboxypeptidase family protein</fullName>
        <ecNumber evidence="12">3.4.-.-</ecNumber>
    </submittedName>
</protein>
<dbReference type="Pfam" id="PF00768">
    <property type="entry name" value="Peptidase_S11"/>
    <property type="match status" value="1"/>
</dbReference>
<dbReference type="PRINTS" id="PR00725">
    <property type="entry name" value="DADACBPTASE1"/>
</dbReference>
<evidence type="ECO:0000256" key="8">
    <source>
        <dbReference type="SAM" id="MobiDB-lite"/>
    </source>
</evidence>
<keyword evidence="9" id="KW-0812">Transmembrane</keyword>
<evidence type="ECO:0000256" key="6">
    <source>
        <dbReference type="ARBA" id="ARBA00023316"/>
    </source>
</evidence>
<evidence type="ECO:0000256" key="1">
    <source>
        <dbReference type="ARBA" id="ARBA00007164"/>
    </source>
</evidence>
<proteinExistence type="inferred from homology"/>
<feature type="signal peptide" evidence="10">
    <location>
        <begin position="1"/>
        <end position="30"/>
    </location>
</feature>
<keyword evidence="9" id="KW-0472">Membrane</keyword>
<dbReference type="PANTHER" id="PTHR21581">
    <property type="entry name" value="D-ALANYL-D-ALANINE CARBOXYPEPTIDASE"/>
    <property type="match status" value="1"/>
</dbReference>
<dbReference type="PANTHER" id="PTHR21581:SF33">
    <property type="entry name" value="D-ALANYL-D-ALANINE CARBOXYPEPTIDASE DACB"/>
    <property type="match status" value="1"/>
</dbReference>
<keyword evidence="12" id="KW-0645">Protease</keyword>
<comment type="similarity">
    <text evidence="1 7">Belongs to the peptidase S11 family.</text>
</comment>
<dbReference type="EMBL" id="JBDLNV010000005">
    <property type="protein sequence ID" value="MFM1724879.1"/>
    <property type="molecule type" value="Genomic_DNA"/>
</dbReference>
<keyword evidence="5" id="KW-0573">Peptidoglycan synthesis</keyword>
<evidence type="ECO:0000256" key="10">
    <source>
        <dbReference type="SAM" id="SignalP"/>
    </source>
</evidence>
<evidence type="ECO:0000256" key="5">
    <source>
        <dbReference type="ARBA" id="ARBA00022984"/>
    </source>
</evidence>
<gene>
    <name evidence="12" type="ORF">ABEU20_003474</name>
</gene>
<dbReference type="InterPro" id="IPR012338">
    <property type="entry name" value="Beta-lactam/transpept-like"/>
</dbReference>
<dbReference type="InterPro" id="IPR006311">
    <property type="entry name" value="TAT_signal"/>
</dbReference>
<dbReference type="SUPFAM" id="SSF56601">
    <property type="entry name" value="beta-lactamase/transpeptidase-like"/>
    <property type="match status" value="1"/>
</dbReference>
<dbReference type="EC" id="3.4.-.-" evidence="12"/>
<keyword evidence="13" id="KW-1185">Reference proteome</keyword>
<evidence type="ECO:0000259" key="11">
    <source>
        <dbReference type="Pfam" id="PF00768"/>
    </source>
</evidence>
<keyword evidence="9" id="KW-1133">Transmembrane helix</keyword>
<evidence type="ECO:0000313" key="12">
    <source>
        <dbReference type="EMBL" id="MFM1724879.1"/>
    </source>
</evidence>
<feature type="transmembrane region" description="Helical" evidence="9">
    <location>
        <begin position="415"/>
        <end position="436"/>
    </location>
</feature>
<evidence type="ECO:0000256" key="7">
    <source>
        <dbReference type="RuleBase" id="RU004016"/>
    </source>
</evidence>
<name>A0ABW9FHZ9_9NOCA</name>
<feature type="chain" id="PRO_5045302292" evidence="10">
    <location>
        <begin position="31"/>
        <end position="445"/>
    </location>
</feature>
<dbReference type="GO" id="GO:0004180">
    <property type="term" value="F:carboxypeptidase activity"/>
    <property type="evidence" value="ECO:0007669"/>
    <property type="project" value="UniProtKB-KW"/>
</dbReference>
<dbReference type="Gene3D" id="3.40.710.10">
    <property type="entry name" value="DD-peptidase/beta-lactamase superfamily"/>
    <property type="match status" value="1"/>
</dbReference>
<feature type="region of interest" description="Disordered" evidence="8">
    <location>
        <begin position="382"/>
        <end position="403"/>
    </location>
</feature>
<sequence>MAAHPMSARRRILLTATASALLLGAGGAPAVALPLAGQAPLPADPAVAPTTTPPFSTPNTDACPQRLSPPPAIDLSEVPRPGETAPAPVPVPEEPVGGEALGNCGIVAAPGTPPLPAEISATGWVLSDLDTGQVLATKDPHGRYRPASTIKVLLSLVALDELDLDTTIVADAAAASMEGSSVGLGAGGTYSNLQLMQGLVMRSGNDAAQALAQQLGGEQATVAKMNAKAASLGASDTRTASVSGLDGPGMSTSPYDLALFFRAAMQNPTFAQLITTDTVMFPGHPADPTKPDDKPVDPYPIFNDNQLLANYPGALGGKTGYTDDARQTFVGGAERDGRRLAVTLMAADVLPIRPWEQVARLLDYGWALDPAVSVGVLVDPTSTSDEPAVQVSGPETHGPGGMDLASGSDLPNKDLAGRVAVGIVGTGIVVGLLGWARVITRRKRR</sequence>
<feature type="region of interest" description="Disordered" evidence="8">
    <location>
        <begin position="44"/>
        <end position="67"/>
    </location>
</feature>
<keyword evidence="3 12" id="KW-0378">Hydrolase</keyword>
<dbReference type="PROSITE" id="PS51318">
    <property type="entry name" value="TAT"/>
    <property type="match status" value="1"/>
</dbReference>